<proteinExistence type="predicted"/>
<reference evidence="3" key="1">
    <citation type="journal article" date="2013" name="Science">
        <title>Comparative analysis of bat genomes provides insight into the evolution of flight and immunity.</title>
        <authorList>
            <person name="Zhang G."/>
            <person name="Cowled C."/>
            <person name="Shi Z."/>
            <person name="Huang Z."/>
            <person name="Bishop-Lilly K.A."/>
            <person name="Fang X."/>
            <person name="Wynne J.W."/>
            <person name="Xiong Z."/>
            <person name="Baker M.L."/>
            <person name="Zhao W."/>
            <person name="Tachedjian M."/>
            <person name="Zhu Y."/>
            <person name="Zhou P."/>
            <person name="Jiang X."/>
            <person name="Ng J."/>
            <person name="Yang L."/>
            <person name="Wu L."/>
            <person name="Xiao J."/>
            <person name="Feng Y."/>
            <person name="Chen Y."/>
            <person name="Sun X."/>
            <person name="Zhang Y."/>
            <person name="Marsh G.A."/>
            <person name="Crameri G."/>
            <person name="Broder C.C."/>
            <person name="Frey K.G."/>
            <person name="Wang L.F."/>
            <person name="Wang J."/>
        </authorList>
    </citation>
    <scope>NUCLEOTIDE SEQUENCE [LARGE SCALE GENOMIC DNA]</scope>
</reference>
<protein>
    <submittedName>
        <fullName evidence="2">Uncharacterized protein</fullName>
    </submittedName>
</protein>
<gene>
    <name evidence="2" type="ORF">PAL_GLEAN10002353</name>
</gene>
<sequence>MTSRTRIQATLSRDAPTMPWSNYFALSKGADPLQLEGTSPKTEGFYPNGPPGQSDLIEGG</sequence>
<evidence type="ECO:0000256" key="1">
    <source>
        <dbReference type="SAM" id="MobiDB-lite"/>
    </source>
</evidence>
<dbReference type="Proteomes" id="UP000010552">
    <property type="component" value="Unassembled WGS sequence"/>
</dbReference>
<evidence type="ECO:0000313" key="2">
    <source>
        <dbReference type="EMBL" id="ELK09006.1"/>
    </source>
</evidence>
<accession>L5KE00</accession>
<dbReference type="InParanoid" id="L5KE00"/>
<dbReference type="AlphaFoldDB" id="L5KE00"/>
<evidence type="ECO:0000313" key="3">
    <source>
        <dbReference type="Proteomes" id="UP000010552"/>
    </source>
</evidence>
<name>L5KE00_PTEAL</name>
<keyword evidence="3" id="KW-1185">Reference proteome</keyword>
<dbReference type="EMBL" id="KB030851">
    <property type="protein sequence ID" value="ELK09006.1"/>
    <property type="molecule type" value="Genomic_DNA"/>
</dbReference>
<organism evidence="2 3">
    <name type="scientific">Pteropus alecto</name>
    <name type="common">Black flying fox</name>
    <dbReference type="NCBI Taxonomy" id="9402"/>
    <lineage>
        <taxon>Eukaryota</taxon>
        <taxon>Metazoa</taxon>
        <taxon>Chordata</taxon>
        <taxon>Craniata</taxon>
        <taxon>Vertebrata</taxon>
        <taxon>Euteleostomi</taxon>
        <taxon>Mammalia</taxon>
        <taxon>Eutheria</taxon>
        <taxon>Laurasiatheria</taxon>
        <taxon>Chiroptera</taxon>
        <taxon>Yinpterochiroptera</taxon>
        <taxon>Pteropodoidea</taxon>
        <taxon>Pteropodidae</taxon>
        <taxon>Pteropodinae</taxon>
        <taxon>Pteropus</taxon>
    </lineage>
</organism>
<feature type="region of interest" description="Disordered" evidence="1">
    <location>
        <begin position="31"/>
        <end position="60"/>
    </location>
</feature>